<name>A0ABT0IDQ9_9ACTN</name>
<keyword evidence="3" id="KW-1185">Reference proteome</keyword>
<dbReference type="RefSeq" id="WP_248635142.1">
    <property type="nucleotide sequence ID" value="NZ_JALPTH010000018.1"/>
</dbReference>
<reference evidence="2 3" key="1">
    <citation type="submission" date="2022-04" db="EMBL/GenBank/DDBJ databases">
        <title>Streptomyces sp. nov. LCR6-01 isolated from Lichen of Dirinaria sp.</title>
        <authorList>
            <person name="Kanchanasin P."/>
            <person name="Tanasupawat S."/>
            <person name="Phongsopitanun W."/>
        </authorList>
    </citation>
    <scope>NUCLEOTIDE SEQUENCE [LARGE SCALE GENOMIC DNA]</scope>
    <source>
        <strain evidence="2 3">LCR6-01</strain>
    </source>
</reference>
<accession>A0ABT0IDQ9</accession>
<evidence type="ECO:0000313" key="2">
    <source>
        <dbReference type="EMBL" id="MCK8679440.1"/>
    </source>
</evidence>
<organism evidence="2 3">
    <name type="scientific">Streptomyces lichenis</name>
    <dbReference type="NCBI Taxonomy" id="2306967"/>
    <lineage>
        <taxon>Bacteria</taxon>
        <taxon>Bacillati</taxon>
        <taxon>Actinomycetota</taxon>
        <taxon>Actinomycetes</taxon>
        <taxon>Kitasatosporales</taxon>
        <taxon>Streptomycetaceae</taxon>
        <taxon>Streptomyces</taxon>
    </lineage>
</organism>
<feature type="region of interest" description="Disordered" evidence="1">
    <location>
        <begin position="1"/>
        <end position="21"/>
    </location>
</feature>
<evidence type="ECO:0000256" key="1">
    <source>
        <dbReference type="SAM" id="MobiDB-lite"/>
    </source>
</evidence>
<feature type="region of interest" description="Disordered" evidence="1">
    <location>
        <begin position="45"/>
        <end position="73"/>
    </location>
</feature>
<feature type="compositionally biased region" description="Basic and acidic residues" evidence="1">
    <location>
        <begin position="53"/>
        <end position="65"/>
    </location>
</feature>
<evidence type="ECO:0000313" key="3">
    <source>
        <dbReference type="Proteomes" id="UP001522868"/>
    </source>
</evidence>
<sequence length="73" mass="7924">MDVSRKTTAGSQEDPMLPYETHPTRHAELVREARAEGLARAVRAARKAARGSGRGEPEGRVDPGWRDQLATAA</sequence>
<comment type="caution">
    <text evidence="2">The sequence shown here is derived from an EMBL/GenBank/DDBJ whole genome shotgun (WGS) entry which is preliminary data.</text>
</comment>
<proteinExistence type="predicted"/>
<protein>
    <submittedName>
        <fullName evidence="2">Uncharacterized protein</fullName>
    </submittedName>
</protein>
<feature type="compositionally biased region" description="Polar residues" evidence="1">
    <location>
        <begin position="1"/>
        <end position="11"/>
    </location>
</feature>
<dbReference type="Proteomes" id="UP001522868">
    <property type="component" value="Unassembled WGS sequence"/>
</dbReference>
<gene>
    <name evidence="2" type="ORF">M1O15_18990</name>
</gene>
<dbReference type="EMBL" id="JALPTH010000018">
    <property type="protein sequence ID" value="MCK8679440.1"/>
    <property type="molecule type" value="Genomic_DNA"/>
</dbReference>